<dbReference type="GO" id="GO:0016787">
    <property type="term" value="F:hydrolase activity"/>
    <property type="evidence" value="ECO:0007669"/>
    <property type="project" value="UniProtKB-KW"/>
</dbReference>
<evidence type="ECO:0000313" key="7">
    <source>
        <dbReference type="Proteomes" id="UP000267128"/>
    </source>
</evidence>
<evidence type="ECO:0000259" key="5">
    <source>
        <dbReference type="PROSITE" id="PS51109"/>
    </source>
</evidence>
<dbReference type="Pfam" id="PF06737">
    <property type="entry name" value="Transglycosylas"/>
    <property type="match status" value="1"/>
</dbReference>
<sequence length="384" mass="40861">MRPPWTGESEHRRTVRATLTHIISSKAWLVGLVGTIAVALVATTAGYFTMTSTVTLSIDGKDRTVRTFGDDVAGVLAGEGIELASRDVVVPSLDSAVDDGSQINVRYSRPLAVSIDGKSKTYWTTATKVDSALAQLGIRSGKVALSASRSASISREGMALLITTPKKFVVKLGAAAPRKVTVAAPDVRSLLDGLNAPYDADDIVRPALTAPLQAGDKVTLIRVRAVRKHVARERVAPPVTERADASMYVGERETVTAGRAGVRSVTYRVVFRNAKVFRKVVVKQTVLRAPKASVVKVGTKQMPASTANGGAWDRIAQCESGGNWHINTGNGYYGGLQFSLGTWRANGGVGYPHQASREQQIAVAERVRKASGGYGAWPHCGKLA</sequence>
<proteinExistence type="inferred from homology"/>
<evidence type="ECO:0000256" key="3">
    <source>
        <dbReference type="ARBA" id="ARBA00022801"/>
    </source>
</evidence>
<dbReference type="Gene3D" id="2.20.230.10">
    <property type="entry name" value="Resuscitation-promoting factor rpfb"/>
    <property type="match status" value="1"/>
</dbReference>
<keyword evidence="3" id="KW-0378">Hydrolase</keyword>
<evidence type="ECO:0000256" key="4">
    <source>
        <dbReference type="SAM" id="Phobius"/>
    </source>
</evidence>
<keyword evidence="2" id="KW-0732">Signal</keyword>
<dbReference type="InterPro" id="IPR007137">
    <property type="entry name" value="DUF348"/>
</dbReference>
<dbReference type="InterPro" id="IPR010618">
    <property type="entry name" value="RPF"/>
</dbReference>
<gene>
    <name evidence="6" type="ORF">EFK50_12415</name>
</gene>
<feature type="domain" description="G5" evidence="5">
    <location>
        <begin position="220"/>
        <end position="301"/>
    </location>
</feature>
<dbReference type="OrthoDB" id="1404170at2"/>
<keyword evidence="4" id="KW-0472">Membrane</keyword>
<dbReference type="SMART" id="SM01208">
    <property type="entry name" value="G5"/>
    <property type="match status" value="1"/>
</dbReference>
<protein>
    <submittedName>
        <fullName evidence="6">Resuscitation-promoting factor</fullName>
    </submittedName>
</protein>
<keyword evidence="7" id="KW-1185">Reference proteome</keyword>
<dbReference type="Pfam" id="PF07501">
    <property type="entry name" value="G5"/>
    <property type="match status" value="1"/>
</dbReference>
<feature type="transmembrane region" description="Helical" evidence="4">
    <location>
        <begin position="27"/>
        <end position="48"/>
    </location>
</feature>
<reference evidence="6 7" key="1">
    <citation type="submission" date="2018-11" db="EMBL/GenBank/DDBJ databases">
        <authorList>
            <person name="Li F."/>
        </authorList>
    </citation>
    <scope>NUCLEOTIDE SEQUENCE [LARGE SCALE GENOMIC DNA]</scope>
    <source>
        <strain evidence="6 7">Gsoil 097</strain>
    </source>
</reference>
<evidence type="ECO:0000313" key="6">
    <source>
        <dbReference type="EMBL" id="RNL62565.1"/>
    </source>
</evidence>
<dbReference type="EMBL" id="RJSE01000007">
    <property type="protein sequence ID" value="RNL62565.1"/>
    <property type="molecule type" value="Genomic_DNA"/>
</dbReference>
<evidence type="ECO:0000256" key="1">
    <source>
        <dbReference type="ARBA" id="ARBA00010830"/>
    </source>
</evidence>
<accession>A0A3N0CGK2</accession>
<comment type="similarity">
    <text evidence="1">Belongs to the transglycosylase family. Rpf subfamily.</text>
</comment>
<dbReference type="InterPro" id="IPR011098">
    <property type="entry name" value="G5_dom"/>
</dbReference>
<keyword evidence="4" id="KW-1133">Transmembrane helix</keyword>
<dbReference type="SUPFAM" id="SSF53955">
    <property type="entry name" value="Lysozyme-like"/>
    <property type="match status" value="1"/>
</dbReference>
<dbReference type="PROSITE" id="PS51109">
    <property type="entry name" value="G5"/>
    <property type="match status" value="1"/>
</dbReference>
<dbReference type="Gene3D" id="1.10.530.10">
    <property type="match status" value="1"/>
</dbReference>
<dbReference type="Pfam" id="PF03990">
    <property type="entry name" value="DUF348"/>
    <property type="match status" value="3"/>
</dbReference>
<dbReference type="InterPro" id="IPR023346">
    <property type="entry name" value="Lysozyme-like_dom_sf"/>
</dbReference>
<keyword evidence="4" id="KW-0812">Transmembrane</keyword>
<evidence type="ECO:0000256" key="2">
    <source>
        <dbReference type="ARBA" id="ARBA00022729"/>
    </source>
</evidence>
<dbReference type="Proteomes" id="UP000267128">
    <property type="component" value="Unassembled WGS sequence"/>
</dbReference>
<dbReference type="AlphaFoldDB" id="A0A3N0CGK2"/>
<name>A0A3N0CGK2_9ACTN</name>
<dbReference type="CDD" id="cd13925">
    <property type="entry name" value="RPF"/>
    <property type="match status" value="1"/>
</dbReference>
<organism evidence="6 7">
    <name type="scientific">Nocardioides marmoriginsengisoli</name>
    <dbReference type="NCBI Taxonomy" id="661483"/>
    <lineage>
        <taxon>Bacteria</taxon>
        <taxon>Bacillati</taxon>
        <taxon>Actinomycetota</taxon>
        <taxon>Actinomycetes</taxon>
        <taxon>Propionibacteriales</taxon>
        <taxon>Nocardioidaceae</taxon>
        <taxon>Nocardioides</taxon>
    </lineage>
</organism>
<comment type="caution">
    <text evidence="6">The sequence shown here is derived from an EMBL/GenBank/DDBJ whole genome shotgun (WGS) entry which is preliminary data.</text>
</comment>